<sequence length="357" mass="39275">MCSDKRKITMEIALSLIIFLAFINSASADVGISDFFSDFTSSDVTVNSSQDFQGKAVFELSYSGSVVESHEVPLNLKANEAATKVIIWGKQPQHDYYTARVSVYDNGKVIASASYQVSYGTVSLPSFHVVDFSPMNSGVKLLLRPFNPGVVDIKIQLLDNSDIIYEKTRDDVSLTANTEIMTPWPFLLTDNKKYTVRTKIFTHRLYAAPLINTYVANFTAAEDVEILPDDVEVDEYGASVTLRGNSQVPFDGSIVVKARNRTTNETQVYRQQVEEILTSGKEDTAGVVWRGLAPGTYDVEILAESRGNATLDRYETVLRIPEYPAVTATSPAQGTPGFSALLLIVVLLAAARRLKGE</sequence>
<reference evidence="2" key="1">
    <citation type="submission" date="2017-06" db="EMBL/GenBank/DDBJ databases">
        <authorList>
            <person name="Cremers G."/>
        </authorList>
    </citation>
    <scope>NUCLEOTIDE SEQUENCE [LARGE SCALE GENOMIC DNA]</scope>
</reference>
<accession>A0A284VJV7</accession>
<organism evidence="1 2">
    <name type="scientific">Candidatus Methanoperedens nitratireducens</name>
    <dbReference type="NCBI Taxonomy" id="1392998"/>
    <lineage>
        <taxon>Archaea</taxon>
        <taxon>Methanobacteriati</taxon>
        <taxon>Methanobacteriota</taxon>
        <taxon>Stenosarchaea group</taxon>
        <taxon>Methanomicrobia</taxon>
        <taxon>Methanosarcinales</taxon>
        <taxon>ANME-2 cluster</taxon>
        <taxon>Candidatus Methanoperedentaceae</taxon>
        <taxon>Candidatus Methanoperedens</taxon>
    </lineage>
</organism>
<proteinExistence type="predicted"/>
<keyword evidence="2" id="KW-1185">Reference proteome</keyword>
<dbReference type="AlphaFoldDB" id="A0A284VJV7"/>
<dbReference type="EMBL" id="FZMP01000028">
    <property type="protein sequence ID" value="SNQ59576.1"/>
    <property type="molecule type" value="Genomic_DNA"/>
</dbReference>
<dbReference type="Proteomes" id="UP000218615">
    <property type="component" value="Unassembled WGS sequence"/>
</dbReference>
<evidence type="ECO:0000313" key="1">
    <source>
        <dbReference type="EMBL" id="SNQ59576.1"/>
    </source>
</evidence>
<gene>
    <name evidence="1" type="ORF">MNV_1230017</name>
</gene>
<evidence type="ECO:0000313" key="2">
    <source>
        <dbReference type="Proteomes" id="UP000218615"/>
    </source>
</evidence>
<name>A0A284VJV7_9EURY</name>
<protein>
    <submittedName>
        <fullName evidence="1">Uncharacterized protein</fullName>
    </submittedName>
</protein>